<dbReference type="PROSITE" id="PS50162">
    <property type="entry name" value="RECA_2"/>
    <property type="match status" value="1"/>
</dbReference>
<dbReference type="InterPro" id="IPR014774">
    <property type="entry name" value="KaiC-like_dom"/>
</dbReference>
<dbReference type="Proteomes" id="UP000053157">
    <property type="component" value="Unassembled WGS sequence"/>
</dbReference>
<evidence type="ECO:0000313" key="10">
    <source>
        <dbReference type="Proteomes" id="UP000053157"/>
    </source>
</evidence>
<dbReference type="InterPro" id="IPR030665">
    <property type="entry name" value="KaiC"/>
</dbReference>
<dbReference type="Gene3D" id="3.40.50.300">
    <property type="entry name" value="P-loop containing nucleotide triphosphate hydrolases"/>
    <property type="match status" value="2"/>
</dbReference>
<keyword evidence="5" id="KW-0418">Kinase</keyword>
<comment type="caution">
    <text evidence="9">The sequence shown here is derived from an EMBL/GenBank/DDBJ whole genome shotgun (WGS) entry which is preliminary data.</text>
</comment>
<dbReference type="GO" id="GO:0016787">
    <property type="term" value="F:hydrolase activity"/>
    <property type="evidence" value="ECO:0007669"/>
    <property type="project" value="UniProtKB-KW"/>
</dbReference>
<dbReference type="SMART" id="SM00382">
    <property type="entry name" value="AAA"/>
    <property type="match status" value="2"/>
</dbReference>
<evidence type="ECO:0000256" key="1">
    <source>
        <dbReference type="ARBA" id="ARBA00012513"/>
    </source>
</evidence>
<gene>
    <name evidence="9" type="ORF">AUR66_15965</name>
</gene>
<dbReference type="EMBL" id="LOPV01000220">
    <property type="protein sequence ID" value="KTG26668.1"/>
    <property type="molecule type" value="Genomic_DNA"/>
</dbReference>
<dbReference type="EC" id="2.7.11.1" evidence="1"/>
<dbReference type="InterPro" id="IPR027417">
    <property type="entry name" value="P-loop_NTPase"/>
</dbReference>
<evidence type="ECO:0000313" key="9">
    <source>
        <dbReference type="EMBL" id="KTG26668.1"/>
    </source>
</evidence>
<protein>
    <recommendedName>
        <fullName evidence="1">non-specific serine/threonine protein kinase</fullName>
        <ecNumber evidence="1">2.7.11.1</ecNumber>
    </recommendedName>
</protein>
<evidence type="ECO:0000256" key="4">
    <source>
        <dbReference type="ARBA" id="ARBA00022737"/>
    </source>
</evidence>
<dbReference type="Pfam" id="PF06745">
    <property type="entry name" value="ATPase"/>
    <property type="match status" value="2"/>
</dbReference>
<keyword evidence="10" id="KW-1185">Reference proteome</keyword>
<dbReference type="PANTHER" id="PTHR42926">
    <property type="match status" value="1"/>
</dbReference>
<dbReference type="InterPro" id="IPR051347">
    <property type="entry name" value="Circadian_clock_KaiC-rel"/>
</dbReference>
<dbReference type="GO" id="GO:0004674">
    <property type="term" value="F:protein serine/threonine kinase activity"/>
    <property type="evidence" value="ECO:0007669"/>
    <property type="project" value="UniProtKB-EC"/>
</dbReference>
<evidence type="ECO:0000259" key="8">
    <source>
        <dbReference type="PROSITE" id="PS51146"/>
    </source>
</evidence>
<evidence type="ECO:0000259" key="7">
    <source>
        <dbReference type="PROSITE" id="PS50162"/>
    </source>
</evidence>
<proteinExistence type="predicted"/>
<dbReference type="PROSITE" id="PS51146">
    <property type="entry name" value="KAIC"/>
    <property type="match status" value="2"/>
</dbReference>
<dbReference type="InterPro" id="IPR003593">
    <property type="entry name" value="AAA+_ATPase"/>
</dbReference>
<feature type="domain" description="KaiC" evidence="8">
    <location>
        <begin position="8"/>
        <end position="242"/>
    </location>
</feature>
<evidence type="ECO:0000256" key="3">
    <source>
        <dbReference type="ARBA" id="ARBA00022679"/>
    </source>
</evidence>
<dbReference type="RefSeq" id="WP_058572483.1">
    <property type="nucleotide sequence ID" value="NZ_LOPV01000220.1"/>
</dbReference>
<sequence length="491" mass="53958">MSETPDPTRLSTGVDGLDAILHGGLIAGRSYLVRGAPGTGKTILGTHFLKAGVDEGGTALFVNLEESEEDVRQNAASLGIDLTDVEFLDLSPSASVFVEDQSYDILSASDVEKEPFIDAVTEAISALEPDRVFVDPITQLRYLTSDEHQFRKQAIGFMQYLTGKGATVMFTSQNTADRPDDDLQFMSDGTIELESREMGPTVDVPKFRGSDAERGTHTLSITDDGISVFPQMNPLEHSREFSKESIPSGVPEIDELLGGGIERGTVSIISGPTGVGKTTLGTQFIKQAAEREERSVLYLFEESYSTFRERNESINVPISQMESQESLHIREMEPLNLSPQQFAHQVRTEVEEHGTELVMIDGINGYQLSVQGGHDTLIKKLHALGRYLKNMGVTVIFADEQQHVTGEFSATNSGVSYLADNIVFLQHVELDGELQKVIGVLKKRTTKFERTLRQFEITEHGVQVGEPMTDVRGILSGTPEWTEPATQTADE</sequence>
<feature type="domain" description="RecA family profile 1" evidence="7">
    <location>
        <begin position="242"/>
        <end position="306"/>
    </location>
</feature>
<dbReference type="GO" id="GO:0005524">
    <property type="term" value="F:ATP binding"/>
    <property type="evidence" value="ECO:0007669"/>
    <property type="project" value="InterPro"/>
</dbReference>
<dbReference type="PANTHER" id="PTHR42926:SF1">
    <property type="entry name" value="CIRCADIAN CLOCK OSCILLATOR PROTEIN KAIC 1"/>
    <property type="match status" value="1"/>
</dbReference>
<dbReference type="AlphaFoldDB" id="A0A0W1SKL4"/>
<dbReference type="PIRSF" id="PIRSF039117">
    <property type="entry name" value="KaiC"/>
    <property type="match status" value="1"/>
</dbReference>
<name>A0A0W1SKL4_9EURY</name>
<dbReference type="GO" id="GO:0006281">
    <property type="term" value="P:DNA repair"/>
    <property type="evidence" value="ECO:0007669"/>
    <property type="project" value="InterPro"/>
</dbReference>
<evidence type="ECO:0000256" key="5">
    <source>
        <dbReference type="ARBA" id="ARBA00022777"/>
    </source>
</evidence>
<dbReference type="InterPro" id="IPR020588">
    <property type="entry name" value="RecA_ATP-bd"/>
</dbReference>
<feature type="domain" description="KaiC" evidence="8">
    <location>
        <begin position="244"/>
        <end position="478"/>
    </location>
</feature>
<keyword evidence="6" id="KW-0378">Hydrolase</keyword>
<dbReference type="SUPFAM" id="SSF52540">
    <property type="entry name" value="P-loop containing nucleoside triphosphate hydrolases"/>
    <property type="match status" value="2"/>
</dbReference>
<dbReference type="GO" id="GO:0003677">
    <property type="term" value="F:DNA binding"/>
    <property type="evidence" value="ECO:0007669"/>
    <property type="project" value="InterPro"/>
</dbReference>
<evidence type="ECO:0000256" key="2">
    <source>
        <dbReference type="ARBA" id="ARBA00022553"/>
    </source>
</evidence>
<dbReference type="PRINTS" id="PR01874">
    <property type="entry name" value="DNAREPAIRADA"/>
</dbReference>
<dbReference type="GO" id="GO:0140664">
    <property type="term" value="F:ATP-dependent DNA damage sensor activity"/>
    <property type="evidence" value="ECO:0007669"/>
    <property type="project" value="InterPro"/>
</dbReference>
<dbReference type="InterPro" id="IPR010624">
    <property type="entry name" value="KaiC_dom"/>
</dbReference>
<dbReference type="OrthoDB" id="27015at2157"/>
<reference evidence="9 10" key="1">
    <citation type="submission" date="2015-12" db="EMBL/GenBank/DDBJ databases">
        <title>Haloferax profundi sp. nov. isolated from the Discovery deep brine-seawater interface in the Red Sea.</title>
        <authorList>
            <person name="Zhang G."/>
            <person name="Stingl U."/>
            <person name="Rashid M."/>
        </authorList>
    </citation>
    <scope>NUCLEOTIDE SEQUENCE [LARGE SCALE GENOMIC DNA]</scope>
    <source>
        <strain evidence="9 10">SB29</strain>
    </source>
</reference>
<accession>A0A0W1SKL4</accession>
<keyword evidence="3" id="KW-0808">Transferase</keyword>
<keyword evidence="4" id="KW-0677">Repeat</keyword>
<evidence type="ECO:0000256" key="6">
    <source>
        <dbReference type="ARBA" id="ARBA00022801"/>
    </source>
</evidence>
<organism evidence="9 10">
    <name type="scientific">Haloferax profundi</name>
    <dbReference type="NCBI Taxonomy" id="1544718"/>
    <lineage>
        <taxon>Archaea</taxon>
        <taxon>Methanobacteriati</taxon>
        <taxon>Methanobacteriota</taxon>
        <taxon>Stenosarchaea group</taxon>
        <taxon>Halobacteria</taxon>
        <taxon>Halobacteriales</taxon>
        <taxon>Haloferacaceae</taxon>
        <taxon>Haloferax</taxon>
    </lineage>
</organism>
<keyword evidence="2" id="KW-0597">Phosphoprotein</keyword>